<dbReference type="InParanoid" id="A0A251STT2"/>
<evidence type="ECO:0000256" key="1">
    <source>
        <dbReference type="ARBA" id="ARBA00022737"/>
    </source>
</evidence>
<dbReference type="GO" id="GO:0003729">
    <property type="term" value="F:mRNA binding"/>
    <property type="evidence" value="ECO:0000318"/>
    <property type="project" value="GO_Central"/>
</dbReference>
<feature type="compositionally biased region" description="Basic residues" evidence="3">
    <location>
        <begin position="169"/>
        <end position="178"/>
    </location>
</feature>
<feature type="domain" description="K Homology" evidence="4">
    <location>
        <begin position="51"/>
        <end position="124"/>
    </location>
</feature>
<dbReference type="GO" id="GO:0010468">
    <property type="term" value="P:regulation of gene expression"/>
    <property type="evidence" value="ECO:0000318"/>
    <property type="project" value="GO_Central"/>
</dbReference>
<dbReference type="SUPFAM" id="SSF54791">
    <property type="entry name" value="Eukaryotic type KH-domain (KH-domain type I)"/>
    <property type="match status" value="1"/>
</dbReference>
<feature type="region of interest" description="Disordered" evidence="3">
    <location>
        <begin position="130"/>
        <end position="190"/>
    </location>
</feature>
<organism evidence="6 7">
    <name type="scientific">Helianthus annuus</name>
    <name type="common">Common sunflower</name>
    <dbReference type="NCBI Taxonomy" id="4232"/>
    <lineage>
        <taxon>Eukaryota</taxon>
        <taxon>Viridiplantae</taxon>
        <taxon>Streptophyta</taxon>
        <taxon>Embryophyta</taxon>
        <taxon>Tracheophyta</taxon>
        <taxon>Spermatophyta</taxon>
        <taxon>Magnoliopsida</taxon>
        <taxon>eudicotyledons</taxon>
        <taxon>Gunneridae</taxon>
        <taxon>Pentapetalae</taxon>
        <taxon>asterids</taxon>
        <taxon>campanulids</taxon>
        <taxon>Asterales</taxon>
        <taxon>Asteraceae</taxon>
        <taxon>Asteroideae</taxon>
        <taxon>Heliantheae alliance</taxon>
        <taxon>Heliantheae</taxon>
        <taxon>Helianthus</taxon>
    </lineage>
</organism>
<keyword evidence="7" id="KW-1185">Reference proteome</keyword>
<dbReference type="STRING" id="4232.A0A251STT2"/>
<evidence type="ECO:0000313" key="6">
    <source>
        <dbReference type="EMBL" id="OTG02228.1"/>
    </source>
</evidence>
<dbReference type="Proteomes" id="UP000215914">
    <property type="component" value="Chromosome 13"/>
</dbReference>
<dbReference type="Gene3D" id="3.30.1370.10">
    <property type="entry name" value="K Homology domain, type 1"/>
    <property type="match status" value="1"/>
</dbReference>
<dbReference type="Gramene" id="mRNA:HanXRQr2_Chr13g0596411">
    <property type="protein sequence ID" value="mRNA:HanXRQr2_Chr13g0596411"/>
    <property type="gene ID" value="HanXRQr2_Chr13g0596411"/>
</dbReference>
<protein>
    <submittedName>
        <fullName evidence="5">K domain-containing protein</fullName>
    </submittedName>
    <submittedName>
        <fullName evidence="6">Putative K-like domain protein</fullName>
    </submittedName>
</protein>
<accession>A0A251STT2</accession>
<feature type="compositionally biased region" description="Low complexity" evidence="3">
    <location>
        <begin position="179"/>
        <end position="190"/>
    </location>
</feature>
<dbReference type="CDD" id="cd00105">
    <property type="entry name" value="KH-I"/>
    <property type="match status" value="1"/>
</dbReference>
<proteinExistence type="predicted"/>
<dbReference type="AlphaFoldDB" id="A0A251STT2"/>
<dbReference type="OrthoDB" id="5204190at2759"/>
<dbReference type="InterPro" id="IPR036612">
    <property type="entry name" value="KH_dom_type_1_sf"/>
</dbReference>
<dbReference type="GO" id="GO:0005737">
    <property type="term" value="C:cytoplasm"/>
    <property type="evidence" value="ECO:0000318"/>
    <property type="project" value="GO_Central"/>
</dbReference>
<name>A0A251STT2_HELAN</name>
<evidence type="ECO:0000313" key="5">
    <source>
        <dbReference type="EMBL" id="KAF5774104.1"/>
    </source>
</evidence>
<dbReference type="PROSITE" id="PS50084">
    <property type="entry name" value="KH_TYPE_1"/>
    <property type="match status" value="1"/>
</dbReference>
<evidence type="ECO:0000256" key="2">
    <source>
        <dbReference type="PROSITE-ProRule" id="PRU00117"/>
    </source>
</evidence>
<keyword evidence="2" id="KW-0694">RNA-binding</keyword>
<gene>
    <name evidence="6" type="ORF">HannXRQ_Chr13g0410701</name>
    <name evidence="5" type="ORF">HanXRQr2_Chr13g0596411</name>
</gene>
<reference evidence="6" key="2">
    <citation type="submission" date="2017-02" db="EMBL/GenBank/DDBJ databases">
        <title>Sunflower complete genome.</title>
        <authorList>
            <person name="Langlade N."/>
            <person name="Munos S."/>
        </authorList>
    </citation>
    <scope>NUCLEOTIDE SEQUENCE [LARGE SCALE GENOMIC DNA]</scope>
    <source>
        <tissue evidence="6">Leaves</tissue>
    </source>
</reference>
<dbReference type="PANTHER" id="PTHR10288">
    <property type="entry name" value="KH DOMAIN CONTAINING RNA BINDING PROTEIN"/>
    <property type="match status" value="1"/>
</dbReference>
<dbReference type="EMBL" id="MNCJ02000328">
    <property type="protein sequence ID" value="KAF5774104.1"/>
    <property type="molecule type" value="Genomic_DNA"/>
</dbReference>
<sequence length="256" mass="28287">MDEVQLAKQKVQEIAARIFNNAEAKRSKLHSTGDATEFTPGMGHVAPSIPSTSSKKIEIPNGKVGIIIGDGRENISYIQRQSGAKIHITGEMDADFNSLTGDVEIIGTADSIAKAELLIKDVLAAEAESREFNTVSQATSNARSQKNLNDLDMEDKSEPEPLVRPTVRDKRKALHNKSRPSSSKSTTSNSNSEVIAIVASLEAKIDRLIQFSEDERIASDLAFLQKDYSGLPEEDQVFFVQRKQQIRKRLRETSFD</sequence>
<dbReference type="SMART" id="SM00322">
    <property type="entry name" value="KH"/>
    <property type="match status" value="1"/>
</dbReference>
<evidence type="ECO:0000259" key="4">
    <source>
        <dbReference type="SMART" id="SM00322"/>
    </source>
</evidence>
<dbReference type="InterPro" id="IPR004087">
    <property type="entry name" value="KH_dom"/>
</dbReference>
<dbReference type="Pfam" id="PF00013">
    <property type="entry name" value="KH_1"/>
    <property type="match status" value="1"/>
</dbReference>
<evidence type="ECO:0000313" key="7">
    <source>
        <dbReference type="Proteomes" id="UP000215914"/>
    </source>
</evidence>
<evidence type="ECO:0000256" key="3">
    <source>
        <dbReference type="SAM" id="MobiDB-lite"/>
    </source>
</evidence>
<keyword evidence="1" id="KW-0677">Repeat</keyword>
<dbReference type="InterPro" id="IPR004088">
    <property type="entry name" value="KH_dom_type_1"/>
</dbReference>
<dbReference type="EMBL" id="CM007902">
    <property type="protein sequence ID" value="OTG02228.1"/>
    <property type="molecule type" value="Genomic_DNA"/>
</dbReference>
<feature type="compositionally biased region" description="Polar residues" evidence="3">
    <location>
        <begin position="132"/>
        <end position="148"/>
    </location>
</feature>
<reference evidence="5 7" key="1">
    <citation type="journal article" date="2017" name="Nature">
        <title>The sunflower genome provides insights into oil metabolism, flowering and Asterid evolution.</title>
        <authorList>
            <person name="Badouin H."/>
            <person name="Gouzy J."/>
            <person name="Grassa C.J."/>
            <person name="Murat F."/>
            <person name="Staton S.E."/>
            <person name="Cottret L."/>
            <person name="Lelandais-Briere C."/>
            <person name="Owens G.L."/>
            <person name="Carrere S."/>
            <person name="Mayjonade B."/>
            <person name="Legrand L."/>
            <person name="Gill N."/>
            <person name="Kane N.C."/>
            <person name="Bowers J.E."/>
            <person name="Hubner S."/>
            <person name="Bellec A."/>
            <person name="Berard A."/>
            <person name="Berges H."/>
            <person name="Blanchet N."/>
            <person name="Boniface M.C."/>
            <person name="Brunel D."/>
            <person name="Catrice O."/>
            <person name="Chaidir N."/>
            <person name="Claudel C."/>
            <person name="Donnadieu C."/>
            <person name="Faraut T."/>
            <person name="Fievet G."/>
            <person name="Helmstetter N."/>
            <person name="King M."/>
            <person name="Knapp S.J."/>
            <person name="Lai Z."/>
            <person name="Le Paslier M.C."/>
            <person name="Lippi Y."/>
            <person name="Lorenzon L."/>
            <person name="Mandel J.R."/>
            <person name="Marage G."/>
            <person name="Marchand G."/>
            <person name="Marquand E."/>
            <person name="Bret-Mestries E."/>
            <person name="Morien E."/>
            <person name="Nambeesan S."/>
            <person name="Nguyen T."/>
            <person name="Pegot-Espagnet P."/>
            <person name="Pouilly N."/>
            <person name="Raftis F."/>
            <person name="Sallet E."/>
            <person name="Schiex T."/>
            <person name="Thomas J."/>
            <person name="Vandecasteele C."/>
            <person name="Vares D."/>
            <person name="Vear F."/>
            <person name="Vautrin S."/>
            <person name="Crespi M."/>
            <person name="Mangin B."/>
            <person name="Burke J.M."/>
            <person name="Salse J."/>
            <person name="Munos S."/>
            <person name="Vincourt P."/>
            <person name="Rieseberg L.H."/>
            <person name="Langlade N.B."/>
        </authorList>
    </citation>
    <scope>NUCLEOTIDE SEQUENCE [LARGE SCALE GENOMIC DNA]</scope>
    <source>
        <strain evidence="7">cv. SF193</strain>
        <tissue evidence="5">Leaves</tissue>
    </source>
</reference>
<reference evidence="5" key="3">
    <citation type="submission" date="2020-06" db="EMBL/GenBank/DDBJ databases">
        <title>Helianthus annuus Genome sequencing and assembly Release 2.</title>
        <authorList>
            <person name="Gouzy J."/>
            <person name="Langlade N."/>
            <person name="Munos S."/>
        </authorList>
    </citation>
    <scope>NUCLEOTIDE SEQUENCE</scope>
    <source>
        <tissue evidence="5">Leaves</tissue>
    </source>
</reference>